<evidence type="ECO:0000313" key="2">
    <source>
        <dbReference type="Proteomes" id="UP001161247"/>
    </source>
</evidence>
<protein>
    <submittedName>
        <fullName evidence="1">OLC1v1036336C1</fullName>
    </submittedName>
</protein>
<name>A0AAV1CW67_OLDCO</name>
<dbReference type="EMBL" id="OX459120">
    <property type="protein sequence ID" value="CAI9099503.1"/>
    <property type="molecule type" value="Genomic_DNA"/>
</dbReference>
<dbReference type="AlphaFoldDB" id="A0AAV1CW67"/>
<accession>A0AAV1CW67</accession>
<evidence type="ECO:0000313" key="1">
    <source>
        <dbReference type="EMBL" id="CAI9099503.1"/>
    </source>
</evidence>
<organism evidence="1 2">
    <name type="scientific">Oldenlandia corymbosa var. corymbosa</name>
    <dbReference type="NCBI Taxonomy" id="529605"/>
    <lineage>
        <taxon>Eukaryota</taxon>
        <taxon>Viridiplantae</taxon>
        <taxon>Streptophyta</taxon>
        <taxon>Embryophyta</taxon>
        <taxon>Tracheophyta</taxon>
        <taxon>Spermatophyta</taxon>
        <taxon>Magnoliopsida</taxon>
        <taxon>eudicotyledons</taxon>
        <taxon>Gunneridae</taxon>
        <taxon>Pentapetalae</taxon>
        <taxon>asterids</taxon>
        <taxon>lamiids</taxon>
        <taxon>Gentianales</taxon>
        <taxon>Rubiaceae</taxon>
        <taxon>Rubioideae</taxon>
        <taxon>Spermacoceae</taxon>
        <taxon>Hedyotis-Oldenlandia complex</taxon>
        <taxon>Oldenlandia</taxon>
    </lineage>
</organism>
<gene>
    <name evidence="1" type="ORF">OLC1_LOCUS9516</name>
</gene>
<sequence length="350" mass="39067">MMEQRYRRPRCIPDAQGNSFLGLWIMNGVRGWHPEEDYNGGLHPLVENSHLRDFLKLVPDYRILDVYWDVYVIQNSATTIEEIGDENHTPPRFVKPNNKPVKKGPILERKTLVDQEFLDLLGMPFKNACGTSEDTLEGKVADAVNHSDAKGSDLSIPVPNHPDSTVLAEVAHCEEQRHGKFQPDIVGEREKFLGVNKTTAEGDGVSHPMSNIQESGLGINEVEPTRYANIIDEDPGHGIDEGCQFPGSISLNRDHMEEVANEEFIRQHAGGIATGYDGVAGATEDEELHKHVGHEATLLKDAPENDAETLDRVYKLCRDEVFFGVFVSNMMKKDTGETDFNVESFDRGTS</sequence>
<keyword evidence="2" id="KW-1185">Reference proteome</keyword>
<dbReference type="Proteomes" id="UP001161247">
    <property type="component" value="Chromosome 3"/>
</dbReference>
<proteinExistence type="predicted"/>
<reference evidence="1" key="1">
    <citation type="submission" date="2023-03" db="EMBL/GenBank/DDBJ databases">
        <authorList>
            <person name="Julca I."/>
        </authorList>
    </citation>
    <scope>NUCLEOTIDE SEQUENCE</scope>
</reference>